<proteinExistence type="predicted"/>
<evidence type="ECO:0008006" key="3">
    <source>
        <dbReference type="Google" id="ProtNLM"/>
    </source>
</evidence>
<keyword evidence="2" id="KW-1185">Reference proteome</keyword>
<dbReference type="AlphaFoldDB" id="A0A927JBW3"/>
<comment type="caution">
    <text evidence="1">The sequence shown here is derived from an EMBL/GenBank/DDBJ whole genome shotgun (WGS) entry which is preliminary data.</text>
</comment>
<evidence type="ECO:0000313" key="2">
    <source>
        <dbReference type="Proteomes" id="UP000642993"/>
    </source>
</evidence>
<organism evidence="1 2">
    <name type="scientific">Lolliginicoccus lacisalsi</name>
    <dbReference type="NCBI Taxonomy" id="2742202"/>
    <lineage>
        <taxon>Bacteria</taxon>
        <taxon>Bacillati</taxon>
        <taxon>Actinomycetota</taxon>
        <taxon>Actinomycetes</taxon>
        <taxon>Mycobacteriales</taxon>
        <taxon>Hoyosellaceae</taxon>
        <taxon>Lolliginicoccus</taxon>
    </lineage>
</organism>
<dbReference type="EMBL" id="JACYWE010000002">
    <property type="protein sequence ID" value="MBD8505572.1"/>
    <property type="molecule type" value="Genomic_DNA"/>
</dbReference>
<protein>
    <recommendedName>
        <fullName evidence="3">DUF2336 domain-containing protein</fullName>
    </recommendedName>
</protein>
<reference evidence="1" key="1">
    <citation type="submission" date="2020-09" db="EMBL/GenBank/DDBJ databases">
        <title>Hoyosella lacisalsi sp. nov., a halotolerant actinobacterium isolated from soil of Lake Gudzhirganskoe.</title>
        <authorList>
            <person name="Yang Q."/>
            <person name="Guo P.Y."/>
            <person name="Liu S.W."/>
            <person name="Li F.N."/>
            <person name="Sun C.H."/>
        </authorList>
    </citation>
    <scope>NUCLEOTIDE SEQUENCE</scope>
    <source>
        <strain evidence="1">G463</strain>
    </source>
</reference>
<accession>A0A927JBW3</accession>
<sequence length="329" mass="35866">MARKQPIAGYGDPEELLDALTEFVSDKLRGDTLAELVHVEVGHALAAAEQLTLGEVVTPQQVSGAAIKYALEWRIEGAIPELAGDIAGRIHERLLHDHDARDVAVAAEKFLAMPAFHRIIDLVYHSPAVRGSVAWFLYRAAVESVNRNRDLMASTPGLGMLVRLTGALGNRVAPAAPAHVDRAVRGAVERIVAGALDAAETPDLAAPRPAAGASTAELLEAHIGSSLTAQELEDLLVLGFEIWNDMRGTRALRAAVEEGVAVFFQKYSHYTLADLLEELGVSREDMIEEALRFAPRVLGIVQENGMLESFVRRQFRDFVESERVRRMLA</sequence>
<dbReference type="Proteomes" id="UP000642993">
    <property type="component" value="Unassembled WGS sequence"/>
</dbReference>
<evidence type="ECO:0000313" key="1">
    <source>
        <dbReference type="EMBL" id="MBD8505572.1"/>
    </source>
</evidence>
<name>A0A927JBW3_9ACTN</name>
<dbReference type="RefSeq" id="WP_192038068.1">
    <property type="nucleotide sequence ID" value="NZ_JACYWE010000002.1"/>
</dbReference>
<gene>
    <name evidence="1" type="ORF">HT102_03595</name>
</gene>